<evidence type="ECO:0000313" key="2">
    <source>
        <dbReference type="Proteomes" id="UP000326759"/>
    </source>
</evidence>
<sequence length="64" mass="7539">MVLYGVFNKFIMKSGFCLPQYFRFDFSFIGTDSSSDYNIQLNLMFAILKCMIVKYRNSHYSIIA</sequence>
<organism evidence="1 2">
    <name type="scientific">Armadillidium nasatum</name>
    <dbReference type="NCBI Taxonomy" id="96803"/>
    <lineage>
        <taxon>Eukaryota</taxon>
        <taxon>Metazoa</taxon>
        <taxon>Ecdysozoa</taxon>
        <taxon>Arthropoda</taxon>
        <taxon>Crustacea</taxon>
        <taxon>Multicrustacea</taxon>
        <taxon>Malacostraca</taxon>
        <taxon>Eumalacostraca</taxon>
        <taxon>Peracarida</taxon>
        <taxon>Isopoda</taxon>
        <taxon>Oniscidea</taxon>
        <taxon>Crinocheta</taxon>
        <taxon>Armadillidiidae</taxon>
        <taxon>Armadillidium</taxon>
    </lineage>
</organism>
<dbReference type="Proteomes" id="UP000326759">
    <property type="component" value="Unassembled WGS sequence"/>
</dbReference>
<comment type="caution">
    <text evidence="1">The sequence shown here is derived from an EMBL/GenBank/DDBJ whole genome shotgun (WGS) entry which is preliminary data.</text>
</comment>
<dbReference type="EMBL" id="SEYY01000935">
    <property type="protein sequence ID" value="KAB7506217.1"/>
    <property type="molecule type" value="Genomic_DNA"/>
</dbReference>
<name>A0A5N5TIN9_9CRUS</name>
<accession>A0A5N5TIN9</accession>
<proteinExistence type="predicted"/>
<protein>
    <submittedName>
        <fullName evidence="1">Uncharacterized protein</fullName>
    </submittedName>
</protein>
<reference evidence="1 2" key="1">
    <citation type="journal article" date="2019" name="PLoS Biol.">
        <title>Sex chromosomes control vertical transmission of feminizing Wolbachia symbionts in an isopod.</title>
        <authorList>
            <person name="Becking T."/>
            <person name="Chebbi M.A."/>
            <person name="Giraud I."/>
            <person name="Moumen B."/>
            <person name="Laverre T."/>
            <person name="Caubet Y."/>
            <person name="Peccoud J."/>
            <person name="Gilbert C."/>
            <person name="Cordaux R."/>
        </authorList>
    </citation>
    <scope>NUCLEOTIDE SEQUENCE [LARGE SCALE GENOMIC DNA]</scope>
    <source>
        <strain evidence="1">ANa2</strain>
        <tissue evidence="1">Whole body excluding digestive tract and cuticle</tissue>
    </source>
</reference>
<gene>
    <name evidence="1" type="ORF">Anas_00730</name>
</gene>
<evidence type="ECO:0000313" key="1">
    <source>
        <dbReference type="EMBL" id="KAB7506217.1"/>
    </source>
</evidence>
<keyword evidence="2" id="KW-1185">Reference proteome</keyword>
<dbReference type="AlphaFoldDB" id="A0A5N5TIN9"/>